<sequence length="44" mass="4677">MEKYVFHPVLVVPSDVIGTAMCATAFLSFYATSGDSLSTIQHAA</sequence>
<evidence type="ECO:0000313" key="1">
    <source>
        <dbReference type="EMBL" id="SVC69415.1"/>
    </source>
</evidence>
<reference evidence="1" key="1">
    <citation type="submission" date="2018-05" db="EMBL/GenBank/DDBJ databases">
        <authorList>
            <person name="Lanie J.A."/>
            <person name="Ng W.-L."/>
            <person name="Kazmierczak K.M."/>
            <person name="Andrzejewski T.M."/>
            <person name="Davidsen T.M."/>
            <person name="Wayne K.J."/>
            <person name="Tettelin H."/>
            <person name="Glass J.I."/>
            <person name="Rusch D."/>
            <person name="Podicherti R."/>
            <person name="Tsui H.-C.T."/>
            <person name="Winkler M.E."/>
        </authorList>
    </citation>
    <scope>NUCLEOTIDE SEQUENCE</scope>
</reference>
<name>A0A382P9Z9_9ZZZZ</name>
<protein>
    <submittedName>
        <fullName evidence="1">Uncharacterized protein</fullName>
    </submittedName>
</protein>
<gene>
    <name evidence="1" type="ORF">METZ01_LOCUS322269</name>
</gene>
<feature type="non-terminal residue" evidence="1">
    <location>
        <position position="44"/>
    </location>
</feature>
<dbReference type="AlphaFoldDB" id="A0A382P9Z9"/>
<proteinExistence type="predicted"/>
<dbReference type="EMBL" id="UINC01105463">
    <property type="protein sequence ID" value="SVC69415.1"/>
    <property type="molecule type" value="Genomic_DNA"/>
</dbReference>
<organism evidence="1">
    <name type="scientific">marine metagenome</name>
    <dbReference type="NCBI Taxonomy" id="408172"/>
    <lineage>
        <taxon>unclassified sequences</taxon>
        <taxon>metagenomes</taxon>
        <taxon>ecological metagenomes</taxon>
    </lineage>
</organism>
<accession>A0A382P9Z9</accession>